<evidence type="ECO:0000256" key="9">
    <source>
        <dbReference type="ARBA" id="ARBA00023014"/>
    </source>
</evidence>
<dbReference type="Proteomes" id="UP000006053">
    <property type="component" value="Chromosome"/>
</dbReference>
<accession>I4A5L5</accession>
<evidence type="ECO:0000256" key="2">
    <source>
        <dbReference type="ARBA" id="ARBA00004236"/>
    </source>
</evidence>
<proteinExistence type="predicted"/>
<evidence type="ECO:0000256" key="4">
    <source>
        <dbReference type="ARBA" id="ARBA00022485"/>
    </source>
</evidence>
<dbReference type="HOGENOM" id="CLU_036586_1_0_9"/>
<evidence type="ECO:0000256" key="3">
    <source>
        <dbReference type="ARBA" id="ARBA00022475"/>
    </source>
</evidence>
<dbReference type="EMBL" id="CP003348">
    <property type="protein sequence ID" value="AFL99249.1"/>
    <property type="molecule type" value="Genomic_DNA"/>
</dbReference>
<keyword evidence="5" id="KW-0479">Metal-binding</keyword>
<sequence length="451" mass="49567" precursor="true">MDSNQEPKPALKTSRRTFLKAGAALVAAAGTSAVFSPNIVLGADSTNSKILSKAHVTGASIKKIGYQDGWLGTSKLVAPVQRTMEKDHGFNRAIRGLLGEDAESQVMNFIGKHPLGSAFEFMSMYLGVPEAVDGEPSPEKLALPDIEKLTQHIKDVCYYAGADEVGVGKLFPWMMYSEQAPVPTGTDWEQYKIELATKPGTPVHSEKYQYCIGVLVDQGLETLLGTTGYDGISGSMSMMAYSRSAFVADILARYIRNLGYNARSNHNGNYAMPLPPALISCGLGEMSRTGDCIIHPRLGFRHKAAVVVTDLPLVPDGPIDFGLREFCSNCRKCAENCPGEAIGSDKDQIAFKDQYMRWAADSDKCTIFRTTNREGSSCGRCLKVCPWNNKEESWVHSAGVYAASKAGFAGSLLRDIDDMFGYGTEIVEKNRWWLEWPEYYTDWTKAPWLRG</sequence>
<dbReference type="STRING" id="756499.Desde_0803"/>
<evidence type="ECO:0000256" key="7">
    <source>
        <dbReference type="ARBA" id="ARBA00022737"/>
    </source>
</evidence>
<dbReference type="InterPro" id="IPR012832">
    <property type="entry name" value="RDH"/>
</dbReference>
<keyword evidence="14" id="KW-1185">Reference proteome</keyword>
<dbReference type="SUPFAM" id="SSF54862">
    <property type="entry name" value="4Fe-4S ferredoxins"/>
    <property type="match status" value="1"/>
</dbReference>
<organism evidence="13 14">
    <name type="scientific">Desulfitobacterium dehalogenans (strain ATCC 51507 / DSM 9161 / JW/IU-DC1)</name>
    <dbReference type="NCBI Taxonomy" id="756499"/>
    <lineage>
        <taxon>Bacteria</taxon>
        <taxon>Bacillati</taxon>
        <taxon>Bacillota</taxon>
        <taxon>Clostridia</taxon>
        <taxon>Eubacteriales</taxon>
        <taxon>Desulfitobacteriaceae</taxon>
        <taxon>Desulfitobacterium</taxon>
    </lineage>
</organism>
<comment type="cofactor">
    <cofactor evidence="1">
        <name>[4Fe-4S] cluster</name>
        <dbReference type="ChEBI" id="CHEBI:49883"/>
    </cofactor>
</comment>
<evidence type="ECO:0000256" key="8">
    <source>
        <dbReference type="ARBA" id="ARBA00023004"/>
    </source>
</evidence>
<dbReference type="KEGG" id="ddh:Desde_0803"/>
<dbReference type="PANTHER" id="PTHR42827">
    <property type="entry name" value="IRON-SULFUR CLUSTER-BINDING PROTEIN-RELATED"/>
    <property type="match status" value="1"/>
</dbReference>
<evidence type="ECO:0000313" key="14">
    <source>
        <dbReference type="Proteomes" id="UP000006053"/>
    </source>
</evidence>
<dbReference type="Gene3D" id="3.30.70.20">
    <property type="match status" value="1"/>
</dbReference>
<dbReference type="OrthoDB" id="9815745at2"/>
<dbReference type="PANTHER" id="PTHR42827:SF1">
    <property type="entry name" value="IRON-SULFUR CLUSTER-BINDING PROTEIN"/>
    <property type="match status" value="1"/>
</dbReference>
<dbReference type="InterPro" id="IPR017896">
    <property type="entry name" value="4Fe4S_Fe-S-bd"/>
</dbReference>
<name>I4A5L5_DESDJ</name>
<feature type="domain" description="4Fe-4S ferredoxin-type" evidence="12">
    <location>
        <begin position="317"/>
        <end position="347"/>
    </location>
</feature>
<keyword evidence="7" id="KW-0677">Repeat</keyword>
<dbReference type="RefSeq" id="WP_014792743.1">
    <property type="nucleotide sequence ID" value="NC_018017.1"/>
</dbReference>
<protein>
    <submittedName>
        <fullName evidence="13">Reductive dehalogenase</fullName>
    </submittedName>
</protein>
<dbReference type="PROSITE" id="PS51318">
    <property type="entry name" value="TAT"/>
    <property type="match status" value="1"/>
</dbReference>
<dbReference type="NCBIfam" id="TIGR01409">
    <property type="entry name" value="TAT_signal_seq"/>
    <property type="match status" value="1"/>
</dbReference>
<dbReference type="InterPro" id="IPR019546">
    <property type="entry name" value="TAT_signal_bac_arc"/>
</dbReference>
<dbReference type="eggNOG" id="COG1600">
    <property type="taxonomic scope" value="Bacteria"/>
</dbReference>
<keyword evidence="9" id="KW-0411">Iron-sulfur</keyword>
<keyword evidence="8" id="KW-0408">Iron</keyword>
<evidence type="ECO:0000256" key="5">
    <source>
        <dbReference type="ARBA" id="ARBA00022723"/>
    </source>
</evidence>
<evidence type="ECO:0000256" key="11">
    <source>
        <dbReference type="ARBA" id="ARBA00029374"/>
    </source>
</evidence>
<dbReference type="Pfam" id="PF13484">
    <property type="entry name" value="Fer4_16"/>
    <property type="match status" value="1"/>
</dbReference>
<comment type="cofactor">
    <cofactor evidence="11">
        <name>corrinoid</name>
        <dbReference type="ChEBI" id="CHEBI:33913"/>
    </cofactor>
</comment>
<dbReference type="PROSITE" id="PS51379">
    <property type="entry name" value="4FE4S_FER_2"/>
    <property type="match status" value="1"/>
</dbReference>
<dbReference type="InterPro" id="IPR017900">
    <property type="entry name" value="4Fe4S_Fe_S_CS"/>
</dbReference>
<gene>
    <name evidence="13" type="ordered locus">Desde_0803</name>
</gene>
<dbReference type="AlphaFoldDB" id="I4A5L5"/>
<keyword evidence="3" id="KW-1003">Cell membrane</keyword>
<evidence type="ECO:0000259" key="12">
    <source>
        <dbReference type="PROSITE" id="PS51379"/>
    </source>
</evidence>
<dbReference type="InterPro" id="IPR006311">
    <property type="entry name" value="TAT_signal"/>
</dbReference>
<dbReference type="GO" id="GO:0005886">
    <property type="term" value="C:plasma membrane"/>
    <property type="evidence" value="ECO:0007669"/>
    <property type="project" value="UniProtKB-SubCell"/>
</dbReference>
<dbReference type="GO" id="GO:0046872">
    <property type="term" value="F:metal ion binding"/>
    <property type="evidence" value="ECO:0007669"/>
    <property type="project" value="UniProtKB-KW"/>
</dbReference>
<evidence type="ECO:0000256" key="10">
    <source>
        <dbReference type="ARBA" id="ARBA00023136"/>
    </source>
</evidence>
<comment type="subcellular location">
    <subcellularLocation>
        <location evidence="2">Cell membrane</location>
    </subcellularLocation>
</comment>
<dbReference type="NCBIfam" id="TIGR02486">
    <property type="entry name" value="RDH"/>
    <property type="match status" value="1"/>
</dbReference>
<dbReference type="GO" id="GO:0051539">
    <property type="term" value="F:4 iron, 4 sulfur cluster binding"/>
    <property type="evidence" value="ECO:0007669"/>
    <property type="project" value="UniProtKB-KW"/>
</dbReference>
<evidence type="ECO:0000313" key="13">
    <source>
        <dbReference type="EMBL" id="AFL99249.1"/>
    </source>
</evidence>
<reference evidence="13 14" key="2">
    <citation type="journal article" date="2015" name="J. Bacteriol.">
        <title>Genomic, proteomic, and biochemical analysis of the organohalide respiratory pathway in Desulfitobacterium dehalogenans.</title>
        <authorList>
            <person name="Kruse T."/>
            <person name="van de Pas B.A."/>
            <person name="Atteia A."/>
            <person name="Krab K."/>
            <person name="Hagen W.R."/>
            <person name="Goodwin L."/>
            <person name="Chain P."/>
            <person name="Boeren S."/>
            <person name="Maphosa F."/>
            <person name="Schraa G."/>
            <person name="de Vos W.M."/>
            <person name="van der Oost J."/>
            <person name="Smidt H."/>
            <person name="Stams A.J."/>
        </authorList>
    </citation>
    <scope>NUCLEOTIDE SEQUENCE [LARGE SCALE GENOMIC DNA]</scope>
    <source>
        <strain evidence="14">ATCC 51507 / DSM 9161 / JW/IU-DC1</strain>
    </source>
</reference>
<evidence type="ECO:0000256" key="6">
    <source>
        <dbReference type="ARBA" id="ARBA00022729"/>
    </source>
</evidence>
<evidence type="ECO:0000256" key="1">
    <source>
        <dbReference type="ARBA" id="ARBA00001966"/>
    </source>
</evidence>
<keyword evidence="6" id="KW-0732">Signal</keyword>
<keyword evidence="4" id="KW-0004">4Fe-4S</keyword>
<reference evidence="14" key="1">
    <citation type="submission" date="2012-06" db="EMBL/GenBank/DDBJ databases">
        <title>Complete sequence of Desulfitobacterium dehalogenans ATCC 51507.</title>
        <authorList>
            <person name="Lucas S."/>
            <person name="Han J."/>
            <person name="Lapidus A."/>
            <person name="Cheng J.-F."/>
            <person name="Goodwin L."/>
            <person name="Pitluck S."/>
            <person name="Peters L."/>
            <person name="Ovchinnikova G."/>
            <person name="Teshima H."/>
            <person name="Detter J.C."/>
            <person name="Han C."/>
            <person name="Tapia R."/>
            <person name="Land M."/>
            <person name="Hauser L."/>
            <person name="Kyrpides N."/>
            <person name="Ivanova N."/>
            <person name="Pagani I."/>
            <person name="Kruse T."/>
            <person name="de Vos W.M."/>
            <person name="Smidt H."/>
            <person name="Woyke T."/>
        </authorList>
    </citation>
    <scope>NUCLEOTIDE SEQUENCE [LARGE SCALE GENOMIC DNA]</scope>
    <source>
        <strain evidence="14">ATCC 51507 / DSM 9161 / JW/IU-DC1</strain>
    </source>
</reference>
<dbReference type="PROSITE" id="PS00198">
    <property type="entry name" value="4FE4S_FER_1"/>
    <property type="match status" value="1"/>
</dbReference>
<keyword evidence="10" id="KW-0472">Membrane</keyword>